<dbReference type="eggNOG" id="arCOG04926">
    <property type="taxonomic scope" value="Archaea"/>
</dbReference>
<reference evidence="1 2" key="1">
    <citation type="journal article" date="2006" name="Science">
        <title>Genome of rice cluster I archaea -- the key methane producers in the rice rhizosphere.</title>
        <authorList>
            <person name="Erkel C."/>
            <person name="Kube M."/>
            <person name="Reinhardt R."/>
            <person name="Liesack W."/>
        </authorList>
    </citation>
    <scope>NUCLEOTIDE SEQUENCE [LARGE SCALE GENOMIC DNA]</scope>
    <source>
        <strain evidence="2">DSM 22066 / NBRC 105507 / MRE50</strain>
    </source>
</reference>
<keyword evidence="2" id="KW-1185">Reference proteome</keyword>
<dbReference type="STRING" id="351160.RCIX8"/>
<name>Q0W7W4_METAR</name>
<dbReference type="PATRIC" id="fig|351160.9.peg.2705"/>
<evidence type="ECO:0000313" key="1">
    <source>
        <dbReference type="EMBL" id="CAJ35529.1"/>
    </source>
</evidence>
<keyword evidence="1" id="KW-0808">Transferase</keyword>
<organism evidence="1 2">
    <name type="scientific">Methanocella arvoryzae (strain DSM 22066 / NBRC 105507 / MRE50)</name>
    <dbReference type="NCBI Taxonomy" id="351160"/>
    <lineage>
        <taxon>Archaea</taxon>
        <taxon>Methanobacteriati</taxon>
        <taxon>Methanobacteriota</taxon>
        <taxon>Stenosarchaea group</taxon>
        <taxon>Methanomicrobia</taxon>
        <taxon>Methanocellales</taxon>
        <taxon>Methanocellaceae</taxon>
        <taxon>Methanocella</taxon>
    </lineage>
</organism>
<gene>
    <name evidence="1" type="primary">polB-2</name>
    <name evidence="1" type="ORF">RCIX8</name>
</gene>
<dbReference type="PROSITE" id="PS00116">
    <property type="entry name" value="DNA_POLYMERASE_B"/>
    <property type="match status" value="1"/>
</dbReference>
<proteinExistence type="predicted"/>
<dbReference type="GO" id="GO:0003887">
    <property type="term" value="F:DNA-directed DNA polymerase activity"/>
    <property type="evidence" value="ECO:0007669"/>
    <property type="project" value="UniProtKB-KW"/>
</dbReference>
<dbReference type="AlphaFoldDB" id="Q0W7W4"/>
<dbReference type="Gene3D" id="3.90.1600.10">
    <property type="entry name" value="Palm domain of DNA polymerase"/>
    <property type="match status" value="1"/>
</dbReference>
<dbReference type="InterPro" id="IPR023211">
    <property type="entry name" value="DNA_pol_palm_dom_sf"/>
</dbReference>
<dbReference type="GO" id="GO:0003676">
    <property type="term" value="F:nucleic acid binding"/>
    <property type="evidence" value="ECO:0007669"/>
    <property type="project" value="InterPro"/>
</dbReference>
<sequence>MGRGEQAEYHNAGQPTINNSRIDLVFDTETTTDRYQNLTFGSCGVWVNGKPDRFLIFFDHELPKPSTDIIKAYNIQYNTEKILNDKLPGTTFNSYELMTKEEFVENVLFPYVFQARANCICFNIPFDITRLAIKFSESRKYNNGFSVTLSENPNNPRIVIKHIDSKRAFVELTNPDRSKGKKKKKRRPFRGNFLDLRTFTFVLTNEGYDLGRALPDFGSKFRKMSPEEHGKITPEYITYNINDTLATYDLYVQALKRYRWYCLDKTPTKLYSPASIGKALLDKIGILPFHFKNPEFPEEILGYVMMGYYGGRTETRIRKEPRLITCLDYISMYPSVFVLLNMYRFLIAKNILREDATKDAQTLLDKITPEDIRNKELWNDFTIICELEPNEDKVPVRSSYGNKYALNIGINYLISTDGSTIWYTLIDLIAAKMDQGKAPRIKRAIRFIPSEPQDNLNSITYLKGLPPLEPGADLIKYLIIERDHIKKLMKSPEWEGKKDTEEYRELEISEQILKIIANSTSYGIFIQLNPEDADSEEVTIFCDQTFTAEVNKIEKPGPAFNPIMAVFLTAGSRLILATAEALITRENGYFAYCDTDSIFISPEHVPMIQEFFRDLNPYGVHIEDMFKIEDNKSRKKKVKRVVKLENVWLYAISAKRYVLYHVHDNGAIEILKYSSHGLGHLMNIDEAQIWMDILTLHYHPEEADEIFQRYKGKYAFSKLAITTYDIWARVNKRNQGKPLKEQIKPFNFILVGTSYRTDPETKQPIIPTWPYNSADDKEFAKLPYMPFIDYKTGKTYTNPPAAGQEFSTEFYLKPMDEVLYDYVNHPEAKSEGDTGLLKSRYLHINKASIHRIGKESDDIENSLIFGLPSDSYGEVANIYQAISNLTPKDAGKLGIPERTLRKWKAKIREGKPLNMKNSVIIKLKRPIESIE</sequence>
<dbReference type="KEGG" id="rci:RCIX8"/>
<dbReference type="EC" id="2.7.7.7" evidence="1"/>
<dbReference type="InterPro" id="IPR043502">
    <property type="entry name" value="DNA/RNA_pol_sf"/>
</dbReference>
<accession>Q0W7W4</accession>
<evidence type="ECO:0000313" key="2">
    <source>
        <dbReference type="Proteomes" id="UP000000663"/>
    </source>
</evidence>
<keyword evidence="1" id="KW-0548">Nucleotidyltransferase</keyword>
<protein>
    <submittedName>
        <fullName evidence="1">DNA-directed DNA polymerase B</fullName>
        <ecNumber evidence="1">2.7.7.7</ecNumber>
    </submittedName>
</protein>
<keyword evidence="1" id="KW-0239">DNA-directed DNA polymerase</keyword>
<dbReference type="InterPro" id="IPR017964">
    <property type="entry name" value="DNA-dir_DNA_pol_B_CS"/>
</dbReference>
<dbReference type="Gene3D" id="1.10.287.690">
    <property type="entry name" value="Helix hairpin bin"/>
    <property type="match status" value="1"/>
</dbReference>
<dbReference type="Proteomes" id="UP000000663">
    <property type="component" value="Chromosome"/>
</dbReference>
<dbReference type="EMBL" id="AM114193">
    <property type="protein sequence ID" value="CAJ35529.1"/>
    <property type="molecule type" value="Genomic_DNA"/>
</dbReference>
<dbReference type="GO" id="GO:0000166">
    <property type="term" value="F:nucleotide binding"/>
    <property type="evidence" value="ECO:0007669"/>
    <property type="project" value="InterPro"/>
</dbReference>
<dbReference type="SUPFAM" id="SSF56672">
    <property type="entry name" value="DNA/RNA polymerases"/>
    <property type="match status" value="1"/>
</dbReference>